<dbReference type="OrthoDB" id="1376522at2"/>
<dbReference type="RefSeq" id="WP_129464421.1">
    <property type="nucleotide sequence ID" value="NZ_JACSXZ010000002.1"/>
</dbReference>
<gene>
    <name evidence="1" type="ORF">EQG68_08675</name>
</gene>
<reference evidence="2" key="1">
    <citation type="submission" date="2019-01" db="EMBL/GenBank/DDBJ databases">
        <title>Cytophagaceae bacterium strain CAR-16.</title>
        <authorList>
            <person name="Chen W.-M."/>
        </authorList>
    </citation>
    <scope>NUCLEOTIDE SEQUENCE [LARGE SCALE GENOMIC DNA]</scope>
    <source>
        <strain evidence="2">ICH-30</strain>
    </source>
</reference>
<protein>
    <submittedName>
        <fullName evidence="1">Uncharacterized protein</fullName>
    </submittedName>
</protein>
<comment type="caution">
    <text evidence="1">The sequence shown here is derived from an EMBL/GenBank/DDBJ whole genome shotgun (WGS) entry which is preliminary data.</text>
</comment>
<sequence>MELLNTYLTERIDTDNYKLTYYFPDNCDISFTQKDGVYSVEIKLQKGQTQPSSNYISDTINCTQYNGQIEIVFVQQIYDPTGNGWGDGTAIRPKMKILIDG</sequence>
<proteinExistence type="predicted"/>
<keyword evidence="2" id="KW-1185">Reference proteome</keyword>
<evidence type="ECO:0000313" key="2">
    <source>
        <dbReference type="Proteomes" id="UP000289734"/>
    </source>
</evidence>
<accession>A0A4Q1KPH4</accession>
<evidence type="ECO:0000313" key="1">
    <source>
        <dbReference type="EMBL" id="RXR31742.1"/>
    </source>
</evidence>
<dbReference type="EMBL" id="SBKQ01000008">
    <property type="protein sequence ID" value="RXR31742.1"/>
    <property type="molecule type" value="Genomic_DNA"/>
</dbReference>
<dbReference type="AlphaFoldDB" id="A0A4Q1KPH4"/>
<name>A0A4Q1KPH4_9FLAO</name>
<dbReference type="Proteomes" id="UP000289734">
    <property type="component" value="Unassembled WGS sequence"/>
</dbReference>
<organism evidence="1 2">
    <name type="scientific">Flavobacterium piscinae</name>
    <dbReference type="NCBI Taxonomy" id="2506424"/>
    <lineage>
        <taxon>Bacteria</taxon>
        <taxon>Pseudomonadati</taxon>
        <taxon>Bacteroidota</taxon>
        <taxon>Flavobacteriia</taxon>
        <taxon>Flavobacteriales</taxon>
        <taxon>Flavobacteriaceae</taxon>
        <taxon>Flavobacterium</taxon>
    </lineage>
</organism>